<dbReference type="InterPro" id="IPR036155">
    <property type="entry name" value="Crypto/Photolyase_N_sf"/>
</dbReference>
<dbReference type="EMBL" id="JANCYW010000006">
    <property type="protein sequence ID" value="KAK4535985.1"/>
    <property type="molecule type" value="Genomic_DNA"/>
</dbReference>
<dbReference type="PANTHER" id="PTHR11455:SF9">
    <property type="entry name" value="CRYPTOCHROME CIRCADIAN CLOCK 5 ISOFORM X1"/>
    <property type="match status" value="1"/>
</dbReference>
<evidence type="ECO:0000256" key="1">
    <source>
        <dbReference type="ARBA" id="ARBA00005862"/>
    </source>
</evidence>
<dbReference type="GO" id="GO:0043153">
    <property type="term" value="P:entrainment of circadian clock by photoperiod"/>
    <property type="evidence" value="ECO:0007669"/>
    <property type="project" value="TreeGrafter"/>
</dbReference>
<feature type="binding site" evidence="4">
    <location>
        <begin position="388"/>
        <end position="390"/>
    </location>
    <ligand>
        <name>FAD</name>
        <dbReference type="ChEBI" id="CHEBI:57692"/>
    </ligand>
</feature>
<dbReference type="Proteomes" id="UP001301350">
    <property type="component" value="Unassembled WGS sequence"/>
</dbReference>
<feature type="binding site" evidence="4">
    <location>
        <begin position="252"/>
        <end position="256"/>
    </location>
    <ligand>
        <name>FAD</name>
        <dbReference type="ChEBI" id="CHEBI:57692"/>
    </ligand>
</feature>
<name>A0AAV9IUK6_CYACA</name>
<dbReference type="Gene3D" id="1.10.579.10">
    <property type="entry name" value="DNA Cyclobutane Dipyrimidine Photolyase, subunit A, domain 3"/>
    <property type="match status" value="1"/>
</dbReference>
<comment type="caution">
    <text evidence="7">The sequence shown here is derived from an EMBL/GenBank/DDBJ whole genome shotgun (WGS) entry which is preliminary data.</text>
</comment>
<dbReference type="GO" id="GO:0005634">
    <property type="term" value="C:nucleus"/>
    <property type="evidence" value="ECO:0007669"/>
    <property type="project" value="TreeGrafter"/>
</dbReference>
<dbReference type="GO" id="GO:0003904">
    <property type="term" value="F:deoxyribodipyrimidine photo-lyase activity"/>
    <property type="evidence" value="ECO:0007669"/>
    <property type="project" value="TreeGrafter"/>
</dbReference>
<dbReference type="InterPro" id="IPR002081">
    <property type="entry name" value="Cryptochrome/DNA_photolyase_1"/>
</dbReference>
<dbReference type="GO" id="GO:0003677">
    <property type="term" value="F:DNA binding"/>
    <property type="evidence" value="ECO:0007669"/>
    <property type="project" value="TreeGrafter"/>
</dbReference>
<dbReference type="InterPro" id="IPR005101">
    <property type="entry name" value="Cryptochr/Photolyase_FAD-bd"/>
</dbReference>
<evidence type="ECO:0000256" key="5">
    <source>
        <dbReference type="PIRSR" id="PIRSR602081-2"/>
    </source>
</evidence>
<dbReference type="Pfam" id="PF03441">
    <property type="entry name" value="FAD_binding_7"/>
    <property type="match status" value="1"/>
</dbReference>
<keyword evidence="8" id="KW-1185">Reference proteome</keyword>
<dbReference type="PANTHER" id="PTHR11455">
    <property type="entry name" value="CRYPTOCHROME"/>
    <property type="match status" value="1"/>
</dbReference>
<dbReference type="InterPro" id="IPR036134">
    <property type="entry name" value="Crypto/Photolyase_FAD-like_sf"/>
</dbReference>
<comment type="similarity">
    <text evidence="1">Belongs to the DNA photolyase class-1 family.</text>
</comment>
<dbReference type="PROSITE" id="PS51645">
    <property type="entry name" value="PHR_CRY_ALPHA_BETA"/>
    <property type="match status" value="1"/>
</dbReference>
<dbReference type="SUPFAM" id="SSF48173">
    <property type="entry name" value="Cryptochrome/photolyase FAD-binding domain"/>
    <property type="match status" value="1"/>
</dbReference>
<evidence type="ECO:0000313" key="7">
    <source>
        <dbReference type="EMBL" id="KAK4535985.1"/>
    </source>
</evidence>
<dbReference type="AlphaFoldDB" id="A0AAV9IUK6"/>
<dbReference type="GO" id="GO:0005737">
    <property type="term" value="C:cytoplasm"/>
    <property type="evidence" value="ECO:0007669"/>
    <property type="project" value="TreeGrafter"/>
</dbReference>
<organism evidence="7 8">
    <name type="scientific">Cyanidium caldarium</name>
    <name type="common">Red alga</name>
    <dbReference type="NCBI Taxonomy" id="2771"/>
    <lineage>
        <taxon>Eukaryota</taxon>
        <taxon>Rhodophyta</taxon>
        <taxon>Bangiophyceae</taxon>
        <taxon>Cyanidiales</taxon>
        <taxon>Cyanidiaceae</taxon>
        <taxon>Cyanidium</taxon>
    </lineage>
</organism>
<evidence type="ECO:0000313" key="8">
    <source>
        <dbReference type="Proteomes" id="UP001301350"/>
    </source>
</evidence>
<dbReference type="InterPro" id="IPR014729">
    <property type="entry name" value="Rossmann-like_a/b/a_fold"/>
</dbReference>
<evidence type="ECO:0000256" key="4">
    <source>
        <dbReference type="PIRSR" id="PIRSR602081-1"/>
    </source>
</evidence>
<feature type="site" description="Electron transfer via tryptophanyl radical" evidence="5">
    <location>
        <position position="375"/>
    </location>
</feature>
<accession>A0AAV9IUK6</accession>
<dbReference type="Gene3D" id="1.25.40.80">
    <property type="match status" value="1"/>
</dbReference>
<dbReference type="InterPro" id="IPR006050">
    <property type="entry name" value="DNA_photolyase_N"/>
</dbReference>
<feature type="site" description="Electron transfer via tryptophanyl radical" evidence="5">
    <location>
        <position position="320"/>
    </location>
</feature>
<keyword evidence="3 4" id="KW-0274">FAD</keyword>
<dbReference type="Pfam" id="PF00875">
    <property type="entry name" value="DNA_photolyase"/>
    <property type="match status" value="1"/>
</dbReference>
<dbReference type="Gene3D" id="3.40.50.620">
    <property type="entry name" value="HUPs"/>
    <property type="match status" value="1"/>
</dbReference>
<feature type="domain" description="Photolyase/cryptochrome alpha/beta" evidence="6">
    <location>
        <begin position="7"/>
        <end position="136"/>
    </location>
</feature>
<dbReference type="GO" id="GO:0032922">
    <property type="term" value="P:circadian regulation of gene expression"/>
    <property type="evidence" value="ECO:0007669"/>
    <property type="project" value="TreeGrafter"/>
</dbReference>
<feature type="site" description="Electron transfer via tryptophanyl radical" evidence="5">
    <location>
        <position position="398"/>
    </location>
</feature>
<evidence type="ECO:0000259" key="6">
    <source>
        <dbReference type="PROSITE" id="PS51645"/>
    </source>
</evidence>
<gene>
    <name evidence="7" type="ORF">CDCA_CDCA06G2010</name>
</gene>
<proteinExistence type="inferred from homology"/>
<dbReference type="SUPFAM" id="SSF52425">
    <property type="entry name" value="Cryptochrome/photolyase, N-terminal domain"/>
    <property type="match status" value="1"/>
</dbReference>
<evidence type="ECO:0000256" key="3">
    <source>
        <dbReference type="ARBA" id="ARBA00022827"/>
    </source>
</evidence>
<reference evidence="7 8" key="1">
    <citation type="submission" date="2022-07" db="EMBL/GenBank/DDBJ databases">
        <title>Genome-wide signatures of adaptation to extreme environments.</title>
        <authorList>
            <person name="Cho C.H."/>
            <person name="Yoon H.S."/>
        </authorList>
    </citation>
    <scope>NUCLEOTIDE SEQUENCE [LARGE SCALE GENOMIC DNA]</scope>
    <source>
        <strain evidence="7 8">DBV 063 E5</strain>
    </source>
</reference>
<protein>
    <recommendedName>
        <fullName evidence="6">Photolyase/cryptochrome alpha/beta domain-containing protein</fullName>
    </recommendedName>
</protein>
<evidence type="ECO:0000256" key="2">
    <source>
        <dbReference type="ARBA" id="ARBA00022630"/>
    </source>
</evidence>
<sequence length="510" mass="58859">MVMAQATSAVHWFRKGLRLHDNPALLDALRSAQHVWPVYCWDARLVTPQAVGVNRVQFLLQCLDDLDRRLRERQSRLTVLRGDALEVLPRFMRERQVSLLTFEGDVEPEGRARDERMLRKCHQMGVQVHSFATHLLYDPDRVIRELGADELPLSYGPFVARVTEALGAPALPLAAPPETQSFGTPDTDPQAYAVPRLEELEAYRGMTATTPLKGGETTALAVLGAFLSERRDEARQFSKPHTSPTAFEPASTTQLSPHMALGCLSARLFYYRVQELHPLRRPPVSLIGQLWWREFFTTVAYATPGFHSMKENRLCRQIPWSADAEEQYRAWEGGRTGHPFIDACMVQLRKHGWLHHLARHAVACFLSRGDLWVSWERGRDTFDRLLVDRDYALNNANWMWLSCSAFFHQYFRVYSPIKFPQRFDKEGTFVRHFLPVLRNMPAKYVYEPWKAPLSVQREAGCVVGRDYPYPIVDHEVVSKENLAKMSEVFSRERRPMEKFAKKRPRPECVE</sequence>
<comment type="cofactor">
    <cofactor evidence="4">
        <name>FAD</name>
        <dbReference type="ChEBI" id="CHEBI:57692"/>
    </cofactor>
    <text evidence="4">Binds 1 FAD per subunit.</text>
</comment>
<keyword evidence="2 4" id="KW-0285">Flavoprotein</keyword>
<dbReference type="GO" id="GO:0071949">
    <property type="term" value="F:FAD binding"/>
    <property type="evidence" value="ECO:0007669"/>
    <property type="project" value="TreeGrafter"/>
</dbReference>
<feature type="binding site" evidence="4">
    <location>
        <begin position="289"/>
        <end position="296"/>
    </location>
    <ligand>
        <name>FAD</name>
        <dbReference type="ChEBI" id="CHEBI:57692"/>
    </ligand>
</feature>